<dbReference type="Proteomes" id="UP000887565">
    <property type="component" value="Unplaced"/>
</dbReference>
<sequence>MCSPVCSTSANGAKSIIGDVRAATFPVRRSINFSPDNATILPAYGQKFSAHHGINGFDDKRRLVFGATDAACVFVQNINVLTGGQCAAVNTRERQKNESIGVDVLATLRVDFVDTFRFDLNAKKFFSTSSSVKAPFLNPTLKFADSAFLELLKLAICCFSTANNFDTKTTTAESVSIEPTTILVNLATFSYRKDREFFPVKFGPTRAVRSKRPKNFFANGRFLTPNFGKIVDSESPSVDRAGENYVSRTRVEI</sequence>
<dbReference type="AlphaFoldDB" id="A0A915K4Z2"/>
<protein>
    <submittedName>
        <fullName evidence="2">Uncharacterized protein</fullName>
    </submittedName>
</protein>
<accession>A0A915K4Z2</accession>
<dbReference type="WBParaSite" id="nRc.2.0.1.t33825-RA">
    <property type="protein sequence ID" value="nRc.2.0.1.t33825-RA"/>
    <property type="gene ID" value="nRc.2.0.1.g33825"/>
</dbReference>
<name>A0A915K4Z2_ROMCU</name>
<reference evidence="2" key="1">
    <citation type="submission" date="2022-11" db="UniProtKB">
        <authorList>
            <consortium name="WormBaseParasite"/>
        </authorList>
    </citation>
    <scope>IDENTIFICATION</scope>
</reference>
<evidence type="ECO:0000313" key="1">
    <source>
        <dbReference type="Proteomes" id="UP000887565"/>
    </source>
</evidence>
<keyword evidence="1" id="KW-1185">Reference proteome</keyword>
<proteinExistence type="predicted"/>
<organism evidence="1 2">
    <name type="scientific">Romanomermis culicivorax</name>
    <name type="common">Nematode worm</name>
    <dbReference type="NCBI Taxonomy" id="13658"/>
    <lineage>
        <taxon>Eukaryota</taxon>
        <taxon>Metazoa</taxon>
        <taxon>Ecdysozoa</taxon>
        <taxon>Nematoda</taxon>
        <taxon>Enoplea</taxon>
        <taxon>Dorylaimia</taxon>
        <taxon>Mermithida</taxon>
        <taxon>Mermithoidea</taxon>
        <taxon>Mermithidae</taxon>
        <taxon>Romanomermis</taxon>
    </lineage>
</organism>
<evidence type="ECO:0000313" key="2">
    <source>
        <dbReference type="WBParaSite" id="nRc.2.0.1.t33825-RA"/>
    </source>
</evidence>